<evidence type="ECO:0000313" key="2">
    <source>
        <dbReference type="Proteomes" id="UP001165369"/>
    </source>
</evidence>
<dbReference type="EMBL" id="JAMJPK010000001">
    <property type="protein sequence ID" value="MCL7939154.1"/>
    <property type="molecule type" value="Genomic_DNA"/>
</dbReference>
<organism evidence="1 2">
    <name type="scientific">Halomonas gemina</name>
    <dbReference type="NCBI Taxonomy" id="2945105"/>
    <lineage>
        <taxon>Bacteria</taxon>
        <taxon>Pseudomonadati</taxon>
        <taxon>Pseudomonadota</taxon>
        <taxon>Gammaproteobacteria</taxon>
        <taxon>Oceanospirillales</taxon>
        <taxon>Halomonadaceae</taxon>
        <taxon>Halomonas</taxon>
    </lineage>
</organism>
<gene>
    <name evidence="1" type="ORF">M8009_02385</name>
</gene>
<proteinExistence type="predicted"/>
<reference evidence="1" key="1">
    <citation type="submission" date="2022-05" db="EMBL/GenBank/DDBJ databases">
        <title>Halomonas geminus sp. nov. and Halomonas llamarensis sp. nov. isolated from high-altitude salars of the Atacama Desert.</title>
        <authorList>
            <person name="Hintersatz C."/>
            <person name="Rojas L.A."/>
            <person name="Wei T.-S."/>
            <person name="Kutschke S."/>
            <person name="Lehmann F."/>
            <person name="Jain R."/>
            <person name="Pollmann K."/>
        </authorList>
    </citation>
    <scope>NUCLEOTIDE SEQUENCE</scope>
    <source>
        <strain evidence="1">ATCH28</strain>
    </source>
</reference>
<dbReference type="Proteomes" id="UP001165369">
    <property type="component" value="Unassembled WGS sequence"/>
</dbReference>
<evidence type="ECO:0000313" key="1">
    <source>
        <dbReference type="EMBL" id="MCL7939154.1"/>
    </source>
</evidence>
<protein>
    <submittedName>
        <fullName evidence="1">Uncharacterized protein</fullName>
    </submittedName>
</protein>
<accession>A0ABT0SWW6</accession>
<dbReference type="RefSeq" id="WP_250059164.1">
    <property type="nucleotide sequence ID" value="NZ_JAMJPK010000001.1"/>
</dbReference>
<name>A0ABT0SWW6_9GAMM</name>
<keyword evidence="2" id="KW-1185">Reference proteome</keyword>
<comment type="caution">
    <text evidence="1">The sequence shown here is derived from an EMBL/GenBank/DDBJ whole genome shotgun (WGS) entry which is preliminary data.</text>
</comment>
<sequence length="103" mass="11166">MNPIDTRPQDIAEITHSVGVIAGLVSEHLTRNACEGDAPFLRDRELAGLMDATRHLSIRAHELAEALDAAERADSDELPPSARRHLMAAFDALRLEQGQGGES</sequence>